<dbReference type="RefSeq" id="XP_009528287.1">
    <property type="nucleotide sequence ID" value="XM_009529992.1"/>
</dbReference>
<dbReference type="KEGG" id="psoj:PHYSODRAFT_286170"/>
<keyword evidence="2" id="KW-1185">Reference proteome</keyword>
<dbReference type="Proteomes" id="UP000002640">
    <property type="component" value="Unassembled WGS sequence"/>
</dbReference>
<proteinExistence type="predicted"/>
<reference evidence="1 2" key="1">
    <citation type="journal article" date="2006" name="Science">
        <title>Phytophthora genome sequences uncover evolutionary origins and mechanisms of pathogenesis.</title>
        <authorList>
            <person name="Tyler B.M."/>
            <person name="Tripathy S."/>
            <person name="Zhang X."/>
            <person name="Dehal P."/>
            <person name="Jiang R.H."/>
            <person name="Aerts A."/>
            <person name="Arredondo F.D."/>
            <person name="Baxter L."/>
            <person name="Bensasson D."/>
            <person name="Beynon J.L."/>
            <person name="Chapman J."/>
            <person name="Damasceno C.M."/>
            <person name="Dorrance A.E."/>
            <person name="Dou D."/>
            <person name="Dickerman A.W."/>
            <person name="Dubchak I.L."/>
            <person name="Garbelotto M."/>
            <person name="Gijzen M."/>
            <person name="Gordon S.G."/>
            <person name="Govers F."/>
            <person name="Grunwald N.J."/>
            <person name="Huang W."/>
            <person name="Ivors K.L."/>
            <person name="Jones R.W."/>
            <person name="Kamoun S."/>
            <person name="Krampis K."/>
            <person name="Lamour K.H."/>
            <person name="Lee M.K."/>
            <person name="McDonald W.H."/>
            <person name="Medina M."/>
            <person name="Meijer H.J."/>
            <person name="Nordberg E.K."/>
            <person name="Maclean D.J."/>
            <person name="Ospina-Giraldo M.D."/>
            <person name="Morris P.F."/>
            <person name="Phuntumart V."/>
            <person name="Putnam N.H."/>
            <person name="Rash S."/>
            <person name="Rose J.K."/>
            <person name="Sakihama Y."/>
            <person name="Salamov A.A."/>
            <person name="Savidor A."/>
            <person name="Scheuring C.F."/>
            <person name="Smith B.M."/>
            <person name="Sobral B.W."/>
            <person name="Terry A."/>
            <person name="Torto-Alalibo T.A."/>
            <person name="Win J."/>
            <person name="Xu Z."/>
            <person name="Zhang H."/>
            <person name="Grigoriev I.V."/>
            <person name="Rokhsar D.S."/>
            <person name="Boore J.L."/>
        </authorList>
    </citation>
    <scope>NUCLEOTIDE SEQUENCE [LARGE SCALE GENOMIC DNA]</scope>
    <source>
        <strain evidence="1 2">P6497</strain>
    </source>
</reference>
<protein>
    <submittedName>
        <fullName evidence="1">Uncharacterized protein</fullName>
    </submittedName>
</protein>
<gene>
    <name evidence="1" type="ORF">PHYSODRAFT_286170</name>
</gene>
<evidence type="ECO:0000313" key="1">
    <source>
        <dbReference type="EMBL" id="EGZ14538.1"/>
    </source>
</evidence>
<dbReference type="GeneID" id="20640269"/>
<dbReference type="InParanoid" id="G4ZKU2"/>
<accession>G4ZKU2</accession>
<dbReference type="EMBL" id="JH159155">
    <property type="protein sequence ID" value="EGZ14538.1"/>
    <property type="molecule type" value="Genomic_DNA"/>
</dbReference>
<evidence type="ECO:0000313" key="2">
    <source>
        <dbReference type="Proteomes" id="UP000002640"/>
    </source>
</evidence>
<dbReference type="AlphaFoldDB" id="G4ZKU2"/>
<organism evidence="1 2">
    <name type="scientific">Phytophthora sojae (strain P6497)</name>
    <name type="common">Soybean stem and root rot agent</name>
    <name type="synonym">Phytophthora megasperma f. sp. glycines</name>
    <dbReference type="NCBI Taxonomy" id="1094619"/>
    <lineage>
        <taxon>Eukaryota</taxon>
        <taxon>Sar</taxon>
        <taxon>Stramenopiles</taxon>
        <taxon>Oomycota</taxon>
        <taxon>Peronosporomycetes</taxon>
        <taxon>Peronosporales</taxon>
        <taxon>Peronosporaceae</taxon>
        <taxon>Phytophthora</taxon>
    </lineage>
</organism>
<sequence length="73" mass="7918">MVLLHLLGLSHGLLAALLVVLALTLELFKARILLIFLRPTHAVAVLQGQRPAVLQRLGPWRCGSGITEAQTEV</sequence>
<name>G4ZKU2_PHYSP</name>
<feature type="non-terminal residue" evidence="1">
    <location>
        <position position="73"/>
    </location>
</feature>